<dbReference type="EMBL" id="DXEL01000018">
    <property type="protein sequence ID" value="HIX73789.1"/>
    <property type="molecule type" value="Genomic_DNA"/>
</dbReference>
<proteinExistence type="predicted"/>
<reference evidence="1" key="1">
    <citation type="journal article" date="2021" name="PeerJ">
        <title>Extensive microbial diversity within the chicken gut microbiome revealed by metagenomics and culture.</title>
        <authorList>
            <person name="Gilroy R."/>
            <person name="Ravi A."/>
            <person name="Getino M."/>
            <person name="Pursley I."/>
            <person name="Horton D.L."/>
            <person name="Alikhan N.F."/>
            <person name="Baker D."/>
            <person name="Gharbi K."/>
            <person name="Hall N."/>
            <person name="Watson M."/>
            <person name="Adriaenssens E.M."/>
            <person name="Foster-Nyarko E."/>
            <person name="Jarju S."/>
            <person name="Secka A."/>
            <person name="Antonio M."/>
            <person name="Oren A."/>
            <person name="Chaudhuri R.R."/>
            <person name="La Ragione R."/>
            <person name="Hildebrand F."/>
            <person name="Pallen M.J."/>
        </authorList>
    </citation>
    <scope>NUCLEOTIDE SEQUENCE</scope>
    <source>
        <strain evidence="1">ChiGjej6B6-14162</strain>
    </source>
</reference>
<sequence>MNDFEKRISQATEGRKIREYEPTNLALEMVKLLPRFYIITGFQMPMVEDMTLIARKLATDLLESYASLSVEEVELCFELGARGQYGDFAGLNLRTFHRWLRIYKTSEARYRLVTRRETARAALPATTPGHQRACEDRLLQKAFATYRERRNFERLLPVHLYGLLQERGLIADTPEEKRAAMARFANHGGQAARRPPAGFDFQVKRQAMEWLLARYFDRLIANGQQTLVL</sequence>
<comment type="caution">
    <text evidence="1">The sequence shown here is derived from an EMBL/GenBank/DDBJ whole genome shotgun (WGS) entry which is preliminary data.</text>
</comment>
<organism evidence="1 2">
    <name type="scientific">Candidatus Parabacteroides intestinipullorum</name>
    <dbReference type="NCBI Taxonomy" id="2838723"/>
    <lineage>
        <taxon>Bacteria</taxon>
        <taxon>Pseudomonadati</taxon>
        <taxon>Bacteroidota</taxon>
        <taxon>Bacteroidia</taxon>
        <taxon>Bacteroidales</taxon>
        <taxon>Tannerellaceae</taxon>
        <taxon>Parabacteroides</taxon>
    </lineage>
</organism>
<evidence type="ECO:0000313" key="2">
    <source>
        <dbReference type="Proteomes" id="UP000886740"/>
    </source>
</evidence>
<dbReference type="Proteomes" id="UP000886740">
    <property type="component" value="Unassembled WGS sequence"/>
</dbReference>
<name>A0A9D1X6T9_9BACT</name>
<reference evidence="1" key="2">
    <citation type="submission" date="2021-04" db="EMBL/GenBank/DDBJ databases">
        <authorList>
            <person name="Gilroy R."/>
        </authorList>
    </citation>
    <scope>NUCLEOTIDE SEQUENCE</scope>
    <source>
        <strain evidence="1">ChiGjej6B6-14162</strain>
    </source>
</reference>
<evidence type="ECO:0000313" key="1">
    <source>
        <dbReference type="EMBL" id="HIX73789.1"/>
    </source>
</evidence>
<accession>A0A9D1X6T9</accession>
<dbReference type="AlphaFoldDB" id="A0A9D1X6T9"/>
<protein>
    <submittedName>
        <fullName evidence="1">Uncharacterized protein</fullName>
    </submittedName>
</protein>
<gene>
    <name evidence="1" type="ORF">H9977_01875</name>
</gene>